<dbReference type="GO" id="GO:0140640">
    <property type="term" value="F:catalytic activity, acting on a nucleic acid"/>
    <property type="evidence" value="ECO:0007669"/>
    <property type="project" value="UniProtKB-ARBA"/>
</dbReference>
<proteinExistence type="inferred from homology"/>
<organism evidence="2 3">
    <name type="scientific">Cirrhinus mrigala</name>
    <name type="common">Mrigala</name>
    <dbReference type="NCBI Taxonomy" id="683832"/>
    <lineage>
        <taxon>Eukaryota</taxon>
        <taxon>Metazoa</taxon>
        <taxon>Chordata</taxon>
        <taxon>Craniata</taxon>
        <taxon>Vertebrata</taxon>
        <taxon>Euteleostomi</taxon>
        <taxon>Actinopterygii</taxon>
        <taxon>Neopterygii</taxon>
        <taxon>Teleostei</taxon>
        <taxon>Ostariophysi</taxon>
        <taxon>Cypriniformes</taxon>
        <taxon>Cyprinidae</taxon>
        <taxon>Labeoninae</taxon>
        <taxon>Labeonini</taxon>
        <taxon>Cirrhinus</taxon>
    </lineage>
</organism>
<accession>A0ABD0QNA2</accession>
<keyword evidence="3" id="KW-1185">Reference proteome</keyword>
<reference evidence="2 3" key="1">
    <citation type="submission" date="2024-05" db="EMBL/GenBank/DDBJ databases">
        <title>Genome sequencing and assembly of Indian major carp, Cirrhinus mrigala (Hamilton, 1822).</title>
        <authorList>
            <person name="Mohindra V."/>
            <person name="Chowdhury L.M."/>
            <person name="Lal K."/>
            <person name="Jena J.K."/>
        </authorList>
    </citation>
    <scope>NUCLEOTIDE SEQUENCE [LARGE SCALE GENOMIC DNA]</scope>
    <source>
        <strain evidence="2">CM1030</strain>
        <tissue evidence="2">Blood</tissue>
    </source>
</reference>
<feature type="non-terminal residue" evidence="2">
    <location>
        <position position="1"/>
    </location>
</feature>
<gene>
    <name evidence="2" type="ORF">M9458_014816</name>
</gene>
<dbReference type="PANTHER" id="PTHR12829">
    <property type="entry name" value="N6-ADENOSINE-METHYLTRANSFERASE"/>
    <property type="match status" value="1"/>
</dbReference>
<dbReference type="AlphaFoldDB" id="A0ABD0QNA2"/>
<evidence type="ECO:0000313" key="3">
    <source>
        <dbReference type="Proteomes" id="UP001529510"/>
    </source>
</evidence>
<protein>
    <submittedName>
        <fullName evidence="2">Uncharacterized protein</fullName>
    </submittedName>
</protein>
<dbReference type="Proteomes" id="UP001529510">
    <property type="component" value="Unassembled WGS sequence"/>
</dbReference>
<dbReference type="PANTHER" id="PTHR12829:SF4">
    <property type="entry name" value="N(6)-ADENINE-SPECIFIC METHYLTRANSFERASE METTL4"/>
    <property type="match status" value="1"/>
</dbReference>
<evidence type="ECO:0000313" key="2">
    <source>
        <dbReference type="EMBL" id="KAL0187717.1"/>
    </source>
</evidence>
<dbReference type="GO" id="GO:0008757">
    <property type="term" value="F:S-adenosylmethionine-dependent methyltransferase activity"/>
    <property type="evidence" value="ECO:0007669"/>
    <property type="project" value="UniProtKB-ARBA"/>
</dbReference>
<sequence>SLPSSQLKQLPVPALAAPECLVVTWVTNRAKHLRFIKEELYPYWAVEVLAEWLWVK</sequence>
<dbReference type="PROSITE" id="PS51143">
    <property type="entry name" value="MT_A70"/>
    <property type="match status" value="1"/>
</dbReference>
<comment type="caution">
    <text evidence="2">The sequence shown here is derived from an EMBL/GenBank/DDBJ whole genome shotgun (WGS) entry which is preliminary data.</text>
</comment>
<feature type="non-terminal residue" evidence="2">
    <location>
        <position position="56"/>
    </location>
</feature>
<evidence type="ECO:0000256" key="1">
    <source>
        <dbReference type="PROSITE-ProRule" id="PRU00489"/>
    </source>
</evidence>
<dbReference type="Pfam" id="PF05063">
    <property type="entry name" value="MT-A70"/>
    <property type="match status" value="1"/>
</dbReference>
<dbReference type="InterPro" id="IPR007757">
    <property type="entry name" value="MT-A70-like"/>
</dbReference>
<dbReference type="EMBL" id="JAMKFB020000007">
    <property type="protein sequence ID" value="KAL0187717.1"/>
    <property type="molecule type" value="Genomic_DNA"/>
</dbReference>
<name>A0ABD0QNA2_CIRMR</name>
<comment type="similarity">
    <text evidence="1">Belongs to the MT-A70-like family.</text>
</comment>